<dbReference type="RefSeq" id="WP_182921091.1">
    <property type="nucleotide sequence ID" value="NZ_WNXD01000001.1"/>
</dbReference>
<gene>
    <name evidence="2" type="ORF">GM921_02810</name>
</gene>
<organism evidence="2 3">
    <name type="scientific">Pedobacter planticolens</name>
    <dbReference type="NCBI Taxonomy" id="2679964"/>
    <lineage>
        <taxon>Bacteria</taxon>
        <taxon>Pseudomonadati</taxon>
        <taxon>Bacteroidota</taxon>
        <taxon>Sphingobacteriia</taxon>
        <taxon>Sphingobacteriales</taxon>
        <taxon>Sphingobacteriaceae</taxon>
        <taxon>Pedobacter</taxon>
    </lineage>
</organism>
<protein>
    <recommendedName>
        <fullName evidence="4">Outer membrane protein beta-barrel domain-containing protein</fullName>
    </recommendedName>
</protein>
<sequence>MKKFLLLAVLFLITLNGMAQKPEAVQTTNLQSTISAQPFLFSINTLTDENPRWNLHYSGSYGERTQGQFGYNGLGQQFGVKGYLGSKFTLYGTAAVGFAHGGGVTSAQQVEVIRDLIGGKELTGFRFGAGLGVSRDWSNVKSAISRFTASYDKTNWRLAGNLRFEKAFDSSRDKLDFITSLGFQHRIAPALYIGFEAIGQDLEGFWDKDEAEGGAKLMVGPSINLSPTHSKLSFSLAGGPVFYATRSQIIPSEAIREITSLASGNGYTIRALVNFNFRNK</sequence>
<accession>A0A923IVT1</accession>
<evidence type="ECO:0000313" key="2">
    <source>
        <dbReference type="EMBL" id="MBB2144402.1"/>
    </source>
</evidence>
<dbReference type="EMBL" id="WNXD01000001">
    <property type="protein sequence ID" value="MBB2144402.1"/>
    <property type="molecule type" value="Genomic_DNA"/>
</dbReference>
<reference evidence="2" key="1">
    <citation type="submission" date="2019-11" db="EMBL/GenBank/DDBJ databases">
        <title>Description of Pedobacter sp. LMG 31464T.</title>
        <authorList>
            <person name="Carlier A."/>
            <person name="Qi S."/>
            <person name="Vandamme P."/>
        </authorList>
    </citation>
    <scope>NUCLEOTIDE SEQUENCE</scope>
    <source>
        <strain evidence="2">LMG 31464</strain>
    </source>
</reference>
<keyword evidence="3" id="KW-1185">Reference proteome</keyword>
<feature type="signal peptide" evidence="1">
    <location>
        <begin position="1"/>
        <end position="19"/>
    </location>
</feature>
<keyword evidence="1" id="KW-0732">Signal</keyword>
<proteinExistence type="predicted"/>
<evidence type="ECO:0000313" key="3">
    <source>
        <dbReference type="Proteomes" id="UP000601055"/>
    </source>
</evidence>
<comment type="caution">
    <text evidence="2">The sequence shown here is derived from an EMBL/GenBank/DDBJ whole genome shotgun (WGS) entry which is preliminary data.</text>
</comment>
<evidence type="ECO:0008006" key="4">
    <source>
        <dbReference type="Google" id="ProtNLM"/>
    </source>
</evidence>
<feature type="chain" id="PRO_5037586912" description="Outer membrane protein beta-barrel domain-containing protein" evidence="1">
    <location>
        <begin position="20"/>
        <end position="280"/>
    </location>
</feature>
<dbReference type="AlphaFoldDB" id="A0A923IVT1"/>
<evidence type="ECO:0000256" key="1">
    <source>
        <dbReference type="SAM" id="SignalP"/>
    </source>
</evidence>
<name>A0A923IVT1_9SPHI</name>
<dbReference type="Proteomes" id="UP000601055">
    <property type="component" value="Unassembled WGS sequence"/>
</dbReference>